<dbReference type="RefSeq" id="WP_180913518.1">
    <property type="nucleotide sequence ID" value="NZ_CP059165.1"/>
</dbReference>
<dbReference type="KEGG" id="mgor:H0P51_14460"/>
<reference evidence="3" key="3">
    <citation type="submission" date="2023-07" db="EMBL/GenBank/DDBJ databases">
        <title>Description of Mycobacterium gordonae subsp. intergordonae subsp.nov. and Mycobacterium gordonae subsp. gordonae subsp. nov.</title>
        <authorList>
            <person name="Huang H."/>
        </authorList>
    </citation>
    <scope>NUCLEOTIDE SEQUENCE [LARGE SCALE GENOMIC DNA]</scope>
    <source>
        <strain evidence="3">24</strain>
    </source>
</reference>
<dbReference type="Proteomes" id="UP000510682">
    <property type="component" value="Chromosome"/>
</dbReference>
<dbReference type="SMART" id="SM01012">
    <property type="entry name" value="ANTAR"/>
    <property type="match status" value="1"/>
</dbReference>
<proteinExistence type="predicted"/>
<organism evidence="2 3">
    <name type="scientific">Mycobacterium vicinigordonae</name>
    <dbReference type="NCBI Taxonomy" id="1719132"/>
    <lineage>
        <taxon>Bacteria</taxon>
        <taxon>Bacillati</taxon>
        <taxon>Actinomycetota</taxon>
        <taxon>Actinomycetes</taxon>
        <taxon>Mycobacteriales</taxon>
        <taxon>Mycobacteriaceae</taxon>
        <taxon>Mycobacterium</taxon>
    </lineage>
</organism>
<dbReference type="Gene3D" id="1.10.10.10">
    <property type="entry name" value="Winged helix-like DNA-binding domain superfamily/Winged helix DNA-binding domain"/>
    <property type="match status" value="1"/>
</dbReference>
<gene>
    <name evidence="2" type="ORF">H0P51_14460</name>
</gene>
<reference evidence="3" key="1">
    <citation type="submission" date="2020-07" db="EMBL/GenBank/DDBJ databases">
        <title>Description of Mycobacterium gordonae subsp. intergordonae subsp.nov. and Mycobacterium gordonae subsp. gordonae subsp. nov.</title>
        <authorList>
            <person name="Yu X."/>
        </authorList>
    </citation>
    <scope>NUCLEOTIDE SEQUENCE [LARGE SCALE GENOMIC DNA]</scope>
    <source>
        <strain evidence="3">24</strain>
    </source>
</reference>
<dbReference type="InterPro" id="IPR036388">
    <property type="entry name" value="WH-like_DNA-bd_sf"/>
</dbReference>
<accession>A0A7D6DZU9</accession>
<dbReference type="EMBL" id="CP059165">
    <property type="protein sequence ID" value="QLL05106.1"/>
    <property type="molecule type" value="Genomic_DNA"/>
</dbReference>
<dbReference type="InterPro" id="IPR024189">
    <property type="entry name" value="ANTAR_transcrpt_antiterm_reg"/>
</dbReference>
<feature type="domain" description="ANTAR" evidence="1">
    <location>
        <begin position="6"/>
        <end position="61"/>
    </location>
</feature>
<reference evidence="2 3" key="2">
    <citation type="submission" date="2020-07" db="EMBL/GenBank/DDBJ databases">
        <authorList>
            <person name="Yu X."/>
        </authorList>
    </citation>
    <scope>NUCLEOTIDE SEQUENCE [LARGE SCALE GENOMIC DNA]</scope>
    <source>
        <strain evidence="3">24</strain>
    </source>
</reference>
<dbReference type="GO" id="GO:0003723">
    <property type="term" value="F:RNA binding"/>
    <property type="evidence" value="ECO:0007669"/>
    <property type="project" value="InterPro"/>
</dbReference>
<keyword evidence="3" id="KW-1185">Reference proteome</keyword>
<dbReference type="Pfam" id="PF03861">
    <property type="entry name" value="ANTAR"/>
    <property type="match status" value="1"/>
</dbReference>
<evidence type="ECO:0000313" key="2">
    <source>
        <dbReference type="EMBL" id="QLL05106.1"/>
    </source>
</evidence>
<name>A0A7D6DZU9_9MYCO</name>
<dbReference type="AlphaFoldDB" id="A0A7D6DZU9"/>
<protein>
    <submittedName>
        <fullName evidence="2">ANTAR domain-containing protein</fullName>
    </submittedName>
</protein>
<dbReference type="InterPro" id="IPR005561">
    <property type="entry name" value="ANTAR"/>
</dbReference>
<evidence type="ECO:0000259" key="1">
    <source>
        <dbReference type="SMART" id="SM01012"/>
    </source>
</evidence>
<sequence length="103" mass="11173">MTASWAPTQASHSPSSGRILDTAQGILIGLRRCRSDTAFDELHSAAQRHRVPVFAMAWALVHLAGEGEKTPSFVDAQSAARDEWGELFATDHLRSLADVAGMR</sequence>
<dbReference type="PIRSF" id="PIRSF010636">
    <property type="entry name" value="ANTAR_solo"/>
    <property type="match status" value="1"/>
</dbReference>
<evidence type="ECO:0000313" key="3">
    <source>
        <dbReference type="Proteomes" id="UP000510682"/>
    </source>
</evidence>